<protein>
    <submittedName>
        <fullName evidence="2">Uncharacterized protein</fullName>
    </submittedName>
</protein>
<reference evidence="2" key="1">
    <citation type="journal article" name="BMC Genomics">
        <title>Long-read sequencing and de novo genome assembly of marine medaka (Oryzias melastigma).</title>
        <authorList>
            <person name="Liang P."/>
            <person name="Saqib H.S.A."/>
            <person name="Ni X."/>
            <person name="Shen Y."/>
        </authorList>
    </citation>
    <scope>NUCLEOTIDE SEQUENCE</scope>
    <source>
        <strain evidence="2">Bigg-433</strain>
    </source>
</reference>
<evidence type="ECO:0000256" key="1">
    <source>
        <dbReference type="SAM" id="MobiDB-lite"/>
    </source>
</evidence>
<proteinExistence type="predicted"/>
<evidence type="ECO:0000313" key="2">
    <source>
        <dbReference type="EMBL" id="KAF6727864.1"/>
    </source>
</evidence>
<organism evidence="2 3">
    <name type="scientific">Oryzias melastigma</name>
    <name type="common">Marine medaka</name>
    <dbReference type="NCBI Taxonomy" id="30732"/>
    <lineage>
        <taxon>Eukaryota</taxon>
        <taxon>Metazoa</taxon>
        <taxon>Chordata</taxon>
        <taxon>Craniata</taxon>
        <taxon>Vertebrata</taxon>
        <taxon>Euteleostomi</taxon>
        <taxon>Actinopterygii</taxon>
        <taxon>Neopterygii</taxon>
        <taxon>Teleostei</taxon>
        <taxon>Neoteleostei</taxon>
        <taxon>Acanthomorphata</taxon>
        <taxon>Ovalentaria</taxon>
        <taxon>Atherinomorphae</taxon>
        <taxon>Beloniformes</taxon>
        <taxon>Adrianichthyidae</taxon>
        <taxon>Oryziinae</taxon>
        <taxon>Oryzias</taxon>
    </lineage>
</organism>
<dbReference type="AlphaFoldDB" id="A0A834CEP1"/>
<dbReference type="Proteomes" id="UP000646548">
    <property type="component" value="Unassembled WGS sequence"/>
</dbReference>
<feature type="compositionally biased region" description="Basic and acidic residues" evidence="1">
    <location>
        <begin position="13"/>
        <end position="28"/>
    </location>
</feature>
<comment type="caution">
    <text evidence="2">The sequence shown here is derived from an EMBL/GenBank/DDBJ whole genome shotgun (WGS) entry which is preliminary data.</text>
</comment>
<feature type="region of interest" description="Disordered" evidence="1">
    <location>
        <begin position="81"/>
        <end position="103"/>
    </location>
</feature>
<name>A0A834CEP1_ORYME</name>
<sequence>MVSAGHGGSVWDMEDRSGSVRDMEDRGSRRSGVRRSGVTCLKVSGAGRQDTLSSESHRSVVVLLSSDPVLANRTRSVFMEGPPPPLHDAPMGSIMTVLPPVSP</sequence>
<evidence type="ECO:0000313" key="3">
    <source>
        <dbReference type="Proteomes" id="UP000646548"/>
    </source>
</evidence>
<feature type="region of interest" description="Disordered" evidence="1">
    <location>
        <begin position="1"/>
        <end position="57"/>
    </location>
</feature>
<gene>
    <name evidence="2" type="ORF">FQA47_023318</name>
</gene>
<dbReference type="EMBL" id="WKFB01000297">
    <property type="protein sequence ID" value="KAF6727864.1"/>
    <property type="molecule type" value="Genomic_DNA"/>
</dbReference>
<accession>A0A834CEP1</accession>